<name>X0W7Y3_9ZZZZ</name>
<evidence type="ECO:0000259" key="1">
    <source>
        <dbReference type="Pfam" id="PF12696"/>
    </source>
</evidence>
<dbReference type="EMBL" id="BARS01035631">
    <property type="protein sequence ID" value="GAG20718.1"/>
    <property type="molecule type" value="Genomic_DNA"/>
</dbReference>
<reference evidence="3" key="1">
    <citation type="journal article" date="2014" name="Front. Microbiol.">
        <title>High frequency of phylogenetically diverse reductive dehalogenase-homologous genes in deep subseafloor sedimentary metagenomes.</title>
        <authorList>
            <person name="Kawai M."/>
            <person name="Futagami T."/>
            <person name="Toyoda A."/>
            <person name="Takaki Y."/>
            <person name="Nishi S."/>
            <person name="Hori S."/>
            <person name="Arai W."/>
            <person name="Tsubouchi T."/>
            <person name="Morono Y."/>
            <person name="Uchiyama I."/>
            <person name="Ito T."/>
            <person name="Fujiyama A."/>
            <person name="Inagaki F."/>
            <person name="Takami H."/>
        </authorList>
    </citation>
    <scope>NUCLEOTIDE SEQUENCE</scope>
    <source>
        <strain evidence="3">Expedition CK06-06</strain>
    </source>
</reference>
<organism evidence="3">
    <name type="scientific">marine sediment metagenome</name>
    <dbReference type="NCBI Taxonomy" id="412755"/>
    <lineage>
        <taxon>unclassified sequences</taxon>
        <taxon>metagenomes</taxon>
        <taxon>ecological metagenomes</taxon>
    </lineage>
</organism>
<dbReference type="Pfam" id="PF12696">
    <property type="entry name" value="TraG-D_C"/>
    <property type="match status" value="1"/>
</dbReference>
<dbReference type="SUPFAM" id="SSF52540">
    <property type="entry name" value="P-loop containing nucleoside triphosphate hydrolases"/>
    <property type="match status" value="1"/>
</dbReference>
<protein>
    <submittedName>
        <fullName evidence="3">Uncharacterized protein</fullName>
    </submittedName>
</protein>
<sequence length="259" mass="29485">VMDNEKILILNLSKGKIGEDASKLLGGLLITKLQLAAMGRVDIPEKKRKDFFLYVDEFQNFATESFVNILSEARKYRLSLILAHQYIAQMEETVRDAIFGNMGTLVTFRIGAEDAEYIEKELSPEFTAQDFVNLPKYQIYLKLMVDGLAGRPFSAETLTPFEKPKISEKEKIIEASRDKYSTSRASVEEQIAKWTGDYIIQKTPAPQLILYDAKCQKCGREIKVPFKPDGVRPVYCKSCLKKDEPSKPQPEEKIEEKEG</sequence>
<evidence type="ECO:0000313" key="3">
    <source>
        <dbReference type="EMBL" id="GAG20718.1"/>
    </source>
</evidence>
<dbReference type="AlphaFoldDB" id="X0W7Y3"/>
<feature type="non-terminal residue" evidence="3">
    <location>
        <position position="259"/>
    </location>
</feature>
<proteinExistence type="predicted"/>
<dbReference type="NCBIfam" id="TIGR04272">
    <property type="entry name" value="cxxc_cxxc_Mbark"/>
    <property type="match status" value="1"/>
</dbReference>
<dbReference type="Gene3D" id="3.40.50.300">
    <property type="entry name" value="P-loop containing nucleotide triphosphate hydrolases"/>
    <property type="match status" value="1"/>
</dbReference>
<evidence type="ECO:0000259" key="2">
    <source>
        <dbReference type="Pfam" id="PF23477"/>
    </source>
</evidence>
<gene>
    <name evidence="3" type="ORF">S01H1_54874</name>
</gene>
<comment type="caution">
    <text evidence="3">The sequence shown here is derived from an EMBL/GenBank/DDBJ whole genome shotgun (WGS) entry which is preliminary data.</text>
</comment>
<feature type="non-terminal residue" evidence="3">
    <location>
        <position position="1"/>
    </location>
</feature>
<dbReference type="InterPro" id="IPR027417">
    <property type="entry name" value="P-loop_NTPase"/>
</dbReference>
<accession>X0W7Y3</accession>
<feature type="domain" description="TraD/TraG TraM recognition site" evidence="1">
    <location>
        <begin position="53"/>
        <end position="118"/>
    </location>
</feature>
<dbReference type="Pfam" id="PF23477">
    <property type="entry name" value="zf_Tbcl_2"/>
    <property type="match status" value="1"/>
</dbReference>
<feature type="domain" description="CxxC-x17-CxxC" evidence="2">
    <location>
        <begin position="211"/>
        <end position="242"/>
    </location>
</feature>
<dbReference type="CDD" id="cd01127">
    <property type="entry name" value="TrwB_TraG_TraD_VirD4"/>
    <property type="match status" value="1"/>
</dbReference>
<dbReference type="InterPro" id="IPR032689">
    <property type="entry name" value="TraG-D_C"/>
</dbReference>
<dbReference type="InterPro" id="IPR026363">
    <property type="entry name" value="CxxC-x17-CxxC_dom"/>
</dbReference>